<keyword evidence="1" id="KW-0732">Signal</keyword>
<dbReference type="SUPFAM" id="SSF54909">
    <property type="entry name" value="Dimeric alpha+beta barrel"/>
    <property type="match status" value="2"/>
</dbReference>
<gene>
    <name evidence="3" type="ORF">ACFOSX_05480</name>
</gene>
<dbReference type="PANTHER" id="PTHR33336:SF15">
    <property type="entry name" value="ABM DOMAIN-CONTAINING PROTEIN"/>
    <property type="match status" value="1"/>
</dbReference>
<dbReference type="RefSeq" id="WP_386097807.1">
    <property type="nucleotide sequence ID" value="NZ_JBHSAT010000004.1"/>
</dbReference>
<feature type="signal peptide" evidence="1">
    <location>
        <begin position="1"/>
        <end position="20"/>
    </location>
</feature>
<feature type="domain" description="ABM" evidence="2">
    <location>
        <begin position="172"/>
        <end position="244"/>
    </location>
</feature>
<dbReference type="Gene3D" id="3.30.70.100">
    <property type="match status" value="2"/>
</dbReference>
<dbReference type="EMBL" id="JBHSAT010000004">
    <property type="protein sequence ID" value="MFC3876678.1"/>
    <property type="molecule type" value="Genomic_DNA"/>
</dbReference>
<evidence type="ECO:0000256" key="1">
    <source>
        <dbReference type="SAM" id="SignalP"/>
    </source>
</evidence>
<evidence type="ECO:0000259" key="2">
    <source>
        <dbReference type="Pfam" id="PF03992"/>
    </source>
</evidence>
<organism evidence="3 4">
    <name type="scientific">Winogradskyella maritima</name>
    <dbReference type="NCBI Taxonomy" id="1517766"/>
    <lineage>
        <taxon>Bacteria</taxon>
        <taxon>Pseudomonadati</taxon>
        <taxon>Bacteroidota</taxon>
        <taxon>Flavobacteriia</taxon>
        <taxon>Flavobacteriales</taxon>
        <taxon>Flavobacteriaceae</taxon>
        <taxon>Winogradskyella</taxon>
    </lineage>
</organism>
<dbReference type="InterPro" id="IPR011008">
    <property type="entry name" value="Dimeric_a/b-barrel"/>
</dbReference>
<protein>
    <submittedName>
        <fullName evidence="3">Antibiotic biosynthesis monooxygenase</fullName>
    </submittedName>
</protein>
<dbReference type="GO" id="GO:0004497">
    <property type="term" value="F:monooxygenase activity"/>
    <property type="evidence" value="ECO:0007669"/>
    <property type="project" value="UniProtKB-KW"/>
</dbReference>
<reference evidence="4" key="1">
    <citation type="journal article" date="2019" name="Int. J. Syst. Evol. Microbiol.">
        <title>The Global Catalogue of Microorganisms (GCM) 10K type strain sequencing project: providing services to taxonomists for standard genome sequencing and annotation.</title>
        <authorList>
            <consortium name="The Broad Institute Genomics Platform"/>
            <consortium name="The Broad Institute Genome Sequencing Center for Infectious Disease"/>
            <person name="Wu L."/>
            <person name="Ma J."/>
        </authorList>
    </citation>
    <scope>NUCLEOTIDE SEQUENCE [LARGE SCALE GENOMIC DNA]</scope>
    <source>
        <strain evidence="4">CECT 8979</strain>
    </source>
</reference>
<dbReference type="PANTHER" id="PTHR33336">
    <property type="entry name" value="QUINOL MONOOXYGENASE YGIN-RELATED"/>
    <property type="match status" value="1"/>
</dbReference>
<evidence type="ECO:0000313" key="4">
    <source>
        <dbReference type="Proteomes" id="UP001595812"/>
    </source>
</evidence>
<feature type="chain" id="PRO_5047145729" evidence="1">
    <location>
        <begin position="21"/>
        <end position="265"/>
    </location>
</feature>
<dbReference type="InterPro" id="IPR050744">
    <property type="entry name" value="AI-2_Isomerase_LsrG"/>
</dbReference>
<name>A0ABV8AFL7_9FLAO</name>
<proteinExistence type="predicted"/>
<evidence type="ECO:0000313" key="3">
    <source>
        <dbReference type="EMBL" id="MFC3876678.1"/>
    </source>
</evidence>
<sequence length="265" mass="30592">MKTLNISFLLLLMTTTLTFGQQVEAINLEQHINQQAIGKVGIRTTFEFKESEAEKSIEHLQKLSQFATGKSNPIFYRFFQNVEKPEQIVLFEEWASVADYQNETYQSYRHKCLNDLVKAIRGVKWYRAMSNEREKHNTADLAFLDTIPATAPTAQKTLDRLNKVGMGTSPFVLFVDVPIKKEGITATRKSVAQIQVETLKEERAIHYGYFQNLEDAGDFLLFEWWTESDGMNDHLQYDYFVQLMKTFGAFGGDGRKIGIYRPLKF</sequence>
<dbReference type="Pfam" id="PF03992">
    <property type="entry name" value="ABM"/>
    <property type="match status" value="1"/>
</dbReference>
<accession>A0ABV8AFL7</accession>
<keyword evidence="4" id="KW-1185">Reference proteome</keyword>
<dbReference type="InterPro" id="IPR007138">
    <property type="entry name" value="ABM_dom"/>
</dbReference>
<keyword evidence="3" id="KW-0560">Oxidoreductase</keyword>
<comment type="caution">
    <text evidence="3">The sequence shown here is derived from an EMBL/GenBank/DDBJ whole genome shotgun (WGS) entry which is preliminary data.</text>
</comment>
<dbReference type="Proteomes" id="UP001595812">
    <property type="component" value="Unassembled WGS sequence"/>
</dbReference>
<keyword evidence="3" id="KW-0503">Monooxygenase</keyword>